<evidence type="ECO:0000313" key="2">
    <source>
        <dbReference type="EMBL" id="NGQ89575.1"/>
    </source>
</evidence>
<name>A0A6M1U0F9_9RHOB</name>
<dbReference type="RefSeq" id="WP_165046662.1">
    <property type="nucleotide sequence ID" value="NZ_JAALFE010000001.1"/>
</dbReference>
<dbReference type="AlphaFoldDB" id="A0A6M1U0F9"/>
<evidence type="ECO:0000256" key="1">
    <source>
        <dbReference type="SAM" id="MobiDB-lite"/>
    </source>
</evidence>
<protein>
    <submittedName>
        <fullName evidence="2">Uncharacterized protein</fullName>
    </submittedName>
</protein>
<dbReference type="EMBL" id="JAALFE010000001">
    <property type="protein sequence ID" value="NGQ89575.1"/>
    <property type="molecule type" value="Genomic_DNA"/>
</dbReference>
<dbReference type="Proteomes" id="UP000474758">
    <property type="component" value="Unassembled WGS sequence"/>
</dbReference>
<sequence length="642" mass="71239">MVNDVGKVRIPNLNLANLPDAPGNGASLTTHTEKAPRLGVDKLFIGIKAFGKFALGEGSYSSIRQELKAEVIKTKMEDRMERLATRLHAPDEEKSRHLAEWKDGYFARKFNLPTKPTGFLNVLDNMEMKAAGKTKGLHEHVSELGDLAPKKELSGNKDATAAHFANVAERIIRELDLKGIEPENRGAVFGEVFPELVVKMMDLTRSKLLDPAQFEEAARRFTSDSRMDKAEIMQIIADTLSDLRNPDSDLAMRIKVTGFENFVGELQNLPAEGQTNFLRDTASNELNLTGAAMGGYEMANLTRNFISTLPQNNGFVSLRETVAEMGERLPGSQIKFANLTSPVTVRNLGTLANQLISAIRKEDMATEFRRFVADVMDTIKSQYSAEEIDSDIALRAHRIFSESSVVLRFVTPEVAIGKLDGQDAQRALIVLSQFIQAVANDNDAPDGFDQGMTQAYNEVKTSLRERLKDFLVFLKVPTPEQFSKDLKEIDLIKESRVDENEMKEVMDPTIITDDDDEEILVETGDVDLETLNAQRLVDAKSTFATKPVASKEDNVFDEIDSLLETLPNPSSNEDVGTGSEVIGGDGLDLDELLEDDTANTGQVQIEERRVNPPISQEDQKVLDDFNEFLKDLDAPAQDKKPN</sequence>
<gene>
    <name evidence="2" type="ORF">G5V65_01600</name>
</gene>
<evidence type="ECO:0000313" key="3">
    <source>
        <dbReference type="Proteomes" id="UP000474758"/>
    </source>
</evidence>
<feature type="compositionally biased region" description="Acidic residues" evidence="1">
    <location>
        <begin position="587"/>
        <end position="597"/>
    </location>
</feature>
<accession>A0A6M1U0F9</accession>
<organism evidence="2 3">
    <name type="scientific">Paragemmobacter kunshanensis</name>
    <dbReference type="NCBI Taxonomy" id="2583234"/>
    <lineage>
        <taxon>Bacteria</taxon>
        <taxon>Pseudomonadati</taxon>
        <taxon>Pseudomonadota</taxon>
        <taxon>Alphaproteobacteria</taxon>
        <taxon>Rhodobacterales</taxon>
        <taxon>Paracoccaceae</taxon>
        <taxon>Paragemmobacter</taxon>
    </lineage>
</organism>
<comment type="caution">
    <text evidence="2">The sequence shown here is derived from an EMBL/GenBank/DDBJ whole genome shotgun (WGS) entry which is preliminary data.</text>
</comment>
<feature type="region of interest" description="Disordered" evidence="1">
    <location>
        <begin position="564"/>
        <end position="618"/>
    </location>
</feature>
<proteinExistence type="predicted"/>
<reference evidence="2 3" key="1">
    <citation type="submission" date="2020-02" db="EMBL/GenBank/DDBJ databases">
        <title>Rhodobacter translucens sp. nov., a novel bacterium isolated from activated sludge.</title>
        <authorList>
            <person name="Liu J."/>
        </authorList>
    </citation>
    <scope>NUCLEOTIDE SEQUENCE [LARGE SCALE GENOMIC DNA]</scope>
    <source>
        <strain evidence="2 3">HX-7-19</strain>
    </source>
</reference>
<keyword evidence="3" id="KW-1185">Reference proteome</keyword>